<dbReference type="InterPro" id="IPR051717">
    <property type="entry name" value="MFS_MFSD6"/>
</dbReference>
<dbReference type="InterPro" id="IPR036259">
    <property type="entry name" value="MFS_trans_sf"/>
</dbReference>
<keyword evidence="4 6" id="KW-1133">Transmembrane helix</keyword>
<evidence type="ECO:0000259" key="7">
    <source>
        <dbReference type="PROSITE" id="PS50850"/>
    </source>
</evidence>
<dbReference type="Proteomes" id="UP001255856">
    <property type="component" value="Unassembled WGS sequence"/>
</dbReference>
<dbReference type="SUPFAM" id="SSF103473">
    <property type="entry name" value="MFS general substrate transporter"/>
    <property type="match status" value="1"/>
</dbReference>
<keyword evidence="3 6" id="KW-0812">Transmembrane</keyword>
<dbReference type="Gene3D" id="1.20.1250.20">
    <property type="entry name" value="MFS general substrate transporter like domains"/>
    <property type="match status" value="2"/>
</dbReference>
<feature type="transmembrane region" description="Helical" evidence="6">
    <location>
        <begin position="380"/>
        <end position="403"/>
    </location>
</feature>
<dbReference type="GO" id="GO:0016020">
    <property type="term" value="C:membrane"/>
    <property type="evidence" value="ECO:0007669"/>
    <property type="project" value="UniProtKB-SubCell"/>
</dbReference>
<organism evidence="8 9">
    <name type="scientific">Prototheca wickerhamii</name>
    <dbReference type="NCBI Taxonomy" id="3111"/>
    <lineage>
        <taxon>Eukaryota</taxon>
        <taxon>Viridiplantae</taxon>
        <taxon>Chlorophyta</taxon>
        <taxon>core chlorophytes</taxon>
        <taxon>Trebouxiophyceae</taxon>
        <taxon>Chlorellales</taxon>
        <taxon>Chlorellaceae</taxon>
        <taxon>Prototheca</taxon>
    </lineage>
</organism>
<dbReference type="EMBL" id="JASFZW010000001">
    <property type="protein sequence ID" value="KAK2080350.1"/>
    <property type="molecule type" value="Genomic_DNA"/>
</dbReference>
<evidence type="ECO:0000256" key="6">
    <source>
        <dbReference type="SAM" id="Phobius"/>
    </source>
</evidence>
<evidence type="ECO:0000256" key="4">
    <source>
        <dbReference type="ARBA" id="ARBA00022989"/>
    </source>
</evidence>
<dbReference type="AlphaFoldDB" id="A0AAD9IMU4"/>
<dbReference type="InterPro" id="IPR024989">
    <property type="entry name" value="MFS_assoc_dom"/>
</dbReference>
<comment type="subcellular location">
    <subcellularLocation>
        <location evidence="1">Membrane</location>
        <topology evidence="1">Multi-pass membrane protein</topology>
    </subcellularLocation>
</comment>
<feature type="transmembrane region" description="Helical" evidence="6">
    <location>
        <begin position="321"/>
        <end position="343"/>
    </location>
</feature>
<accession>A0AAD9IMU4</accession>
<evidence type="ECO:0000256" key="3">
    <source>
        <dbReference type="ARBA" id="ARBA00022692"/>
    </source>
</evidence>
<dbReference type="PANTHER" id="PTHR16172">
    <property type="entry name" value="MAJOR FACILITATOR SUPERFAMILY DOMAIN-CONTAINING PROTEIN 6-LIKE"/>
    <property type="match status" value="1"/>
</dbReference>
<dbReference type="GO" id="GO:0022857">
    <property type="term" value="F:transmembrane transporter activity"/>
    <property type="evidence" value="ECO:0007669"/>
    <property type="project" value="InterPro"/>
</dbReference>
<dbReference type="InterPro" id="IPR020846">
    <property type="entry name" value="MFS_dom"/>
</dbReference>
<feature type="transmembrane region" description="Helical" evidence="6">
    <location>
        <begin position="154"/>
        <end position="173"/>
    </location>
</feature>
<feature type="transmembrane region" description="Helical" evidence="6">
    <location>
        <begin position="289"/>
        <end position="309"/>
    </location>
</feature>
<evidence type="ECO:0000256" key="1">
    <source>
        <dbReference type="ARBA" id="ARBA00004141"/>
    </source>
</evidence>
<proteinExistence type="inferred from homology"/>
<feature type="transmembrane region" description="Helical" evidence="6">
    <location>
        <begin position="60"/>
        <end position="78"/>
    </location>
</feature>
<reference evidence="8" key="1">
    <citation type="submission" date="2021-01" db="EMBL/GenBank/DDBJ databases">
        <authorList>
            <person name="Eckstrom K.M.E."/>
        </authorList>
    </citation>
    <scope>NUCLEOTIDE SEQUENCE</scope>
    <source>
        <strain evidence="8">UVCC 0001</strain>
    </source>
</reference>
<evidence type="ECO:0000256" key="5">
    <source>
        <dbReference type="ARBA" id="ARBA00023136"/>
    </source>
</evidence>
<feature type="transmembrane region" description="Helical" evidence="6">
    <location>
        <begin position="35"/>
        <end position="54"/>
    </location>
</feature>
<feature type="domain" description="Major facilitator superfamily (MFS) profile" evidence="7">
    <location>
        <begin position="222"/>
        <end position="432"/>
    </location>
</feature>
<feature type="transmembrane region" description="Helical" evidence="6">
    <location>
        <begin position="256"/>
        <end position="277"/>
    </location>
</feature>
<name>A0AAD9IMU4_PROWI</name>
<keyword evidence="9" id="KW-1185">Reference proteome</keyword>
<keyword evidence="5 6" id="KW-0472">Membrane</keyword>
<evidence type="ECO:0000313" key="8">
    <source>
        <dbReference type="EMBL" id="KAK2080350.1"/>
    </source>
</evidence>
<dbReference type="Pfam" id="PF12832">
    <property type="entry name" value="MFS_1_like"/>
    <property type="match status" value="1"/>
</dbReference>
<sequence length="432" mass="45557">MVTWYFIYFSANGCIKPFLVLLYRSRGLREDQIGLLAALRPCIAFPAGAAWAYLADRRRWHRHILIFALVGATVFTLAQAAVRGVWATGAAVLLCEALGAPSGALIDAAVTATLARDPSQGEYGRVRLFGALGWGLAAAAGGLALSHLGWTPVFVAYAALMAALLWPSLAISFEDLTHRERDVEDTAALVAQGIPVGHLAAADKDAAESRPSTGLDLVRDPAVLLFLATVTVMGYAVGTIESFLFLLLDELGGPPLLAGLTLTLTCTAEPIVFYFAGALLRALGTTGSLHVIFAAFSVRLACYATLAAWPSPWLILPVELLHGITFGLTWTVGTAWAAANAPAHLRATVQSAFQGCYLGLGNGVGSLLGGQVYSRRGAPATFWAALAVLAGGWALTSAARLMLGRRRKGNGVAPVQGAEEGVRYARVEMVER</sequence>
<evidence type="ECO:0000256" key="2">
    <source>
        <dbReference type="ARBA" id="ARBA00005241"/>
    </source>
</evidence>
<feature type="transmembrane region" description="Helical" evidence="6">
    <location>
        <begin position="222"/>
        <end position="244"/>
    </location>
</feature>
<comment type="caution">
    <text evidence="8">The sequence shown here is derived from an EMBL/GenBank/DDBJ whole genome shotgun (WGS) entry which is preliminary data.</text>
</comment>
<dbReference type="PANTHER" id="PTHR16172:SF41">
    <property type="entry name" value="MAJOR FACILITATOR SUPERFAMILY DOMAIN-CONTAINING PROTEIN 6-LIKE"/>
    <property type="match status" value="1"/>
</dbReference>
<dbReference type="PROSITE" id="PS50850">
    <property type="entry name" value="MFS"/>
    <property type="match status" value="1"/>
</dbReference>
<feature type="transmembrane region" description="Helical" evidence="6">
    <location>
        <begin position="6"/>
        <end position="23"/>
    </location>
</feature>
<feature type="transmembrane region" description="Helical" evidence="6">
    <location>
        <begin position="126"/>
        <end position="148"/>
    </location>
</feature>
<comment type="similarity">
    <text evidence="2">Belongs to the major facilitator superfamily. MFSD6 family.</text>
</comment>
<evidence type="ECO:0000313" key="9">
    <source>
        <dbReference type="Proteomes" id="UP001255856"/>
    </source>
</evidence>
<gene>
    <name evidence="8" type="ORF">QBZ16_000203</name>
</gene>
<protein>
    <recommendedName>
        <fullName evidence="7">Major facilitator superfamily (MFS) profile domain-containing protein</fullName>
    </recommendedName>
</protein>
<feature type="transmembrane region" description="Helical" evidence="6">
    <location>
        <begin position="355"/>
        <end position="374"/>
    </location>
</feature>